<dbReference type="NCBIfam" id="TIGR01266">
    <property type="entry name" value="fum_ac_acetase"/>
    <property type="match status" value="1"/>
</dbReference>
<feature type="active site" description="Proton acceptor" evidence="11">
    <location>
        <position position="141"/>
    </location>
</feature>
<comment type="pathway">
    <text evidence="3">Amino-acid degradation; L-phenylalanine degradation; acetoacetate and fumarate from L-phenylalanine: step 6/6.</text>
</comment>
<feature type="domain" description="Fumarylacetoacetase-like C-terminal" evidence="14">
    <location>
        <begin position="159"/>
        <end position="429"/>
    </location>
</feature>
<evidence type="ECO:0000256" key="7">
    <source>
        <dbReference type="ARBA" id="ARBA00022837"/>
    </source>
</evidence>
<evidence type="ECO:0000256" key="11">
    <source>
        <dbReference type="PIRSR" id="PIRSR605959-1"/>
    </source>
</evidence>
<comment type="cofactor">
    <cofactor evidence="1 13">
        <name>Ca(2+)</name>
        <dbReference type="ChEBI" id="CHEBI:29108"/>
    </cofactor>
</comment>
<dbReference type="GO" id="GO:0006572">
    <property type="term" value="P:L-tyrosine catabolic process"/>
    <property type="evidence" value="ECO:0007669"/>
    <property type="project" value="UniProtKB-KW"/>
</dbReference>
<dbReference type="InterPro" id="IPR011234">
    <property type="entry name" value="Fumarylacetoacetase-like_C"/>
</dbReference>
<proteinExistence type="predicted"/>
<gene>
    <name evidence="16" type="ORF">SE18_17945</name>
</gene>
<dbReference type="InterPro" id="IPR036462">
    <property type="entry name" value="Fumarylacetoacetase_N_sf"/>
</dbReference>
<evidence type="ECO:0000256" key="1">
    <source>
        <dbReference type="ARBA" id="ARBA00001913"/>
    </source>
</evidence>
<dbReference type="OrthoDB" id="9805307at2"/>
<evidence type="ECO:0000313" key="17">
    <source>
        <dbReference type="Proteomes" id="UP000050277"/>
    </source>
</evidence>
<dbReference type="PANTHER" id="PTHR43069">
    <property type="entry name" value="FUMARYLACETOACETASE"/>
    <property type="match status" value="1"/>
</dbReference>
<dbReference type="Gene3D" id="2.30.30.230">
    <property type="entry name" value="Fumarylacetoacetase, N-terminal domain"/>
    <property type="match status" value="1"/>
</dbReference>
<dbReference type="UniPathway" id="UPA00139">
    <property type="reaction ID" value="UER00341"/>
</dbReference>
<dbReference type="EC" id="3.7.1.2" evidence="4"/>
<feature type="domain" description="Fumarylacetoacetase N-terminal" evidence="15">
    <location>
        <begin position="27"/>
        <end position="126"/>
    </location>
</feature>
<feature type="binding site" evidence="13">
    <location>
        <position position="240"/>
    </location>
    <ligand>
        <name>Ca(2+)</name>
        <dbReference type="ChEBI" id="CHEBI:29108"/>
    </ligand>
</feature>
<feature type="binding site" evidence="12">
    <location>
        <position position="251"/>
    </location>
    <ligand>
        <name>substrate</name>
    </ligand>
</feature>
<keyword evidence="10" id="KW-0585">Phenylalanine catabolism</keyword>
<evidence type="ECO:0000256" key="4">
    <source>
        <dbReference type="ARBA" id="ARBA00012094"/>
    </source>
</evidence>
<feature type="binding site" evidence="13">
    <location>
        <position position="208"/>
    </location>
    <ligand>
        <name>Ca(2+)</name>
        <dbReference type="ChEBI" id="CHEBI:29108"/>
    </ligand>
</feature>
<feature type="binding site" evidence="13">
    <location>
        <position position="134"/>
    </location>
    <ligand>
        <name>Ca(2+)</name>
        <dbReference type="ChEBI" id="CHEBI:29108"/>
    </ligand>
</feature>
<evidence type="ECO:0000256" key="2">
    <source>
        <dbReference type="ARBA" id="ARBA00001946"/>
    </source>
</evidence>
<protein>
    <recommendedName>
        <fullName evidence="4">fumarylacetoacetase</fullName>
        <ecNumber evidence="4">3.7.1.2</ecNumber>
    </recommendedName>
</protein>
<dbReference type="GO" id="GO:0046872">
    <property type="term" value="F:metal ion binding"/>
    <property type="evidence" value="ECO:0007669"/>
    <property type="project" value="UniProtKB-KW"/>
</dbReference>
<evidence type="ECO:0000256" key="5">
    <source>
        <dbReference type="ARBA" id="ARBA00022723"/>
    </source>
</evidence>
<accession>A0A0P6XP44</accession>
<evidence type="ECO:0000256" key="8">
    <source>
        <dbReference type="ARBA" id="ARBA00022842"/>
    </source>
</evidence>
<evidence type="ECO:0000256" key="10">
    <source>
        <dbReference type="ARBA" id="ARBA00023232"/>
    </source>
</evidence>
<evidence type="ECO:0000313" key="16">
    <source>
        <dbReference type="EMBL" id="KPL85503.1"/>
    </source>
</evidence>
<evidence type="ECO:0000256" key="6">
    <source>
        <dbReference type="ARBA" id="ARBA00022801"/>
    </source>
</evidence>
<dbReference type="GO" id="GO:0006559">
    <property type="term" value="P:L-phenylalanine catabolic process"/>
    <property type="evidence" value="ECO:0007669"/>
    <property type="project" value="UniProtKB-UniPathway"/>
</dbReference>
<comment type="cofactor">
    <cofactor evidence="2 13">
        <name>Mg(2+)</name>
        <dbReference type="ChEBI" id="CHEBI:18420"/>
    </cofactor>
</comment>
<dbReference type="GO" id="GO:1902000">
    <property type="term" value="P:homogentisate catabolic process"/>
    <property type="evidence" value="ECO:0007669"/>
    <property type="project" value="TreeGrafter"/>
</dbReference>
<evidence type="ECO:0000256" key="9">
    <source>
        <dbReference type="ARBA" id="ARBA00022878"/>
    </source>
</evidence>
<feature type="binding site" evidence="13">
    <location>
        <position position="240"/>
    </location>
    <ligand>
        <name>Mg(2+)</name>
        <dbReference type="ChEBI" id="CHEBI:18420"/>
    </ligand>
</feature>
<sequence length="432" mass="47219">MLNETHDPELRSWVASANLAGADFPIQNLPFGVFRRQASNEQWRIGVAIGSDILDLSQVAEHFSDLDHATLAACRASNLNQLMSLTPVIWHSIRVQLSRMLRQGSGLQAALEPLLLAQDEAEMALPAAIGDYTDFYASIFHATNIGSMFRPDNPLLPNYKYVPIGYHGRASSIRVSGTQVKRPHGQTKAPDAAAPSFGPCRLLDYELELGFWVGQGNQLGQPISIEQAEDHVFGVCLLNDWSARDIQAWEYQPLGPFLAKNFISSISPWVVTLEALAPYRCPAFERPADDPAPLAYLDSPANRSAGGLDVVLEVSLQTANMREAGQAAEVLSLGNFRDMYWTFGQMLTHHASNGCNLQPGDLLGSGTISGPSKDSRGCLMELTWRGQEPIQLSNGEERRFLQAGDEVIIRGWCGTANGLKIGFGECRGVVLD</sequence>
<evidence type="ECO:0000259" key="14">
    <source>
        <dbReference type="Pfam" id="PF01557"/>
    </source>
</evidence>
<keyword evidence="7 13" id="KW-0106">Calcium</keyword>
<keyword evidence="17" id="KW-1185">Reference proteome</keyword>
<dbReference type="AlphaFoldDB" id="A0A0P6XP44"/>
<dbReference type="GO" id="GO:0004334">
    <property type="term" value="F:fumarylacetoacetase activity"/>
    <property type="evidence" value="ECO:0007669"/>
    <property type="project" value="UniProtKB-EC"/>
</dbReference>
<feature type="binding site" evidence="13">
    <location>
        <position position="260"/>
    </location>
    <ligand>
        <name>Mg(2+)</name>
        <dbReference type="ChEBI" id="CHEBI:18420"/>
    </ligand>
</feature>
<dbReference type="SUPFAM" id="SSF63433">
    <property type="entry name" value="Fumarylacetoacetate hydrolase, FAH, N-terminal domain"/>
    <property type="match status" value="1"/>
</dbReference>
<evidence type="ECO:0000256" key="13">
    <source>
        <dbReference type="PIRSR" id="PIRSR605959-3"/>
    </source>
</evidence>
<dbReference type="EMBL" id="LGKP01000025">
    <property type="protein sequence ID" value="KPL85503.1"/>
    <property type="molecule type" value="Genomic_DNA"/>
</dbReference>
<keyword evidence="5 13" id="KW-0479">Metal-binding</keyword>
<reference evidence="16 17" key="1">
    <citation type="submission" date="2015-07" db="EMBL/GenBank/DDBJ databases">
        <title>Whole genome sequence of Herpetosiphon geysericola DSM 7119.</title>
        <authorList>
            <person name="Hemp J."/>
            <person name="Ward L.M."/>
            <person name="Pace L.A."/>
            <person name="Fischer W.W."/>
        </authorList>
    </citation>
    <scope>NUCLEOTIDE SEQUENCE [LARGE SCALE GENOMIC DNA]</scope>
    <source>
        <strain evidence="16 17">DSM 7119</strain>
    </source>
</reference>
<dbReference type="Proteomes" id="UP000050277">
    <property type="component" value="Unassembled WGS sequence"/>
</dbReference>
<dbReference type="STRING" id="70996.SE18_17945"/>
<feature type="binding site" evidence="13">
    <location>
        <position position="264"/>
    </location>
    <ligand>
        <name>Mg(2+)</name>
        <dbReference type="ChEBI" id="CHEBI:18420"/>
    </ligand>
</feature>
<dbReference type="InterPro" id="IPR015377">
    <property type="entry name" value="Fumarylacetoacetase_N"/>
</dbReference>
<feature type="binding site" evidence="12">
    <location>
        <position position="150"/>
    </location>
    <ligand>
        <name>substrate</name>
    </ligand>
</feature>
<name>A0A0P6XP44_9CHLR</name>
<dbReference type="FunFam" id="3.90.850.10:FF:000009">
    <property type="entry name" value="Fumarylacetoacetase"/>
    <property type="match status" value="1"/>
</dbReference>
<evidence type="ECO:0000256" key="12">
    <source>
        <dbReference type="PIRSR" id="PIRSR605959-2"/>
    </source>
</evidence>
<dbReference type="RefSeq" id="WP_054535827.1">
    <property type="nucleotide sequence ID" value="NZ_LGKP01000025.1"/>
</dbReference>
<dbReference type="PANTHER" id="PTHR43069:SF2">
    <property type="entry name" value="FUMARYLACETOACETASE"/>
    <property type="match status" value="1"/>
</dbReference>
<keyword evidence="8 13" id="KW-0460">Magnesium</keyword>
<keyword evidence="6" id="KW-0378">Hydrolase</keyword>
<feature type="binding site" evidence="12">
    <location>
        <position position="247"/>
    </location>
    <ligand>
        <name>substrate</name>
    </ligand>
</feature>
<evidence type="ECO:0000256" key="3">
    <source>
        <dbReference type="ARBA" id="ARBA00004782"/>
    </source>
</evidence>
<dbReference type="InterPro" id="IPR036663">
    <property type="entry name" value="Fumarylacetoacetase_C_sf"/>
</dbReference>
<dbReference type="InterPro" id="IPR005959">
    <property type="entry name" value="Fumarylacetoacetase"/>
</dbReference>
<dbReference type="Gene3D" id="3.90.850.10">
    <property type="entry name" value="Fumarylacetoacetase-like, C-terminal domain"/>
    <property type="match status" value="1"/>
</dbReference>
<dbReference type="Pfam" id="PF01557">
    <property type="entry name" value="FAA_hydrolase"/>
    <property type="match status" value="1"/>
</dbReference>
<keyword evidence="9" id="KW-0828">Tyrosine catabolism</keyword>
<feature type="binding site" evidence="13">
    <location>
        <position position="206"/>
    </location>
    <ligand>
        <name>Ca(2+)</name>
        <dbReference type="ChEBI" id="CHEBI:29108"/>
    </ligand>
</feature>
<feature type="binding site" evidence="12">
    <location>
        <position position="367"/>
    </location>
    <ligand>
        <name>substrate</name>
    </ligand>
</feature>
<organism evidence="16 17">
    <name type="scientific">Herpetosiphon geysericola</name>
    <dbReference type="NCBI Taxonomy" id="70996"/>
    <lineage>
        <taxon>Bacteria</taxon>
        <taxon>Bacillati</taxon>
        <taxon>Chloroflexota</taxon>
        <taxon>Chloroflexia</taxon>
        <taxon>Herpetosiphonales</taxon>
        <taxon>Herpetosiphonaceae</taxon>
        <taxon>Herpetosiphon</taxon>
    </lineage>
</organism>
<feature type="binding site" evidence="12">
    <location>
        <position position="136"/>
    </location>
    <ligand>
        <name>substrate</name>
    </ligand>
</feature>
<dbReference type="Pfam" id="PF09298">
    <property type="entry name" value="FAA_hydrolase_N"/>
    <property type="match status" value="1"/>
</dbReference>
<evidence type="ECO:0000259" key="15">
    <source>
        <dbReference type="Pfam" id="PF09298"/>
    </source>
</evidence>
<dbReference type="SUPFAM" id="SSF56529">
    <property type="entry name" value="FAH"/>
    <property type="match status" value="1"/>
</dbReference>
<comment type="caution">
    <text evidence="16">The sequence shown here is derived from an EMBL/GenBank/DDBJ whole genome shotgun (WGS) entry which is preliminary data.</text>
</comment>
<dbReference type="PATRIC" id="fig|70996.4.peg.466"/>